<dbReference type="Gene3D" id="3.40.50.2000">
    <property type="entry name" value="Glycogen Phosphorylase B"/>
    <property type="match status" value="2"/>
</dbReference>
<dbReference type="Pfam" id="PF00201">
    <property type="entry name" value="UDPGT"/>
    <property type="match status" value="1"/>
</dbReference>
<organism evidence="3 4">
    <name type="scientific">Acer yangbiense</name>
    <dbReference type="NCBI Taxonomy" id="1000413"/>
    <lineage>
        <taxon>Eukaryota</taxon>
        <taxon>Viridiplantae</taxon>
        <taxon>Streptophyta</taxon>
        <taxon>Embryophyta</taxon>
        <taxon>Tracheophyta</taxon>
        <taxon>Spermatophyta</taxon>
        <taxon>Magnoliopsida</taxon>
        <taxon>eudicotyledons</taxon>
        <taxon>Gunneridae</taxon>
        <taxon>Pentapetalae</taxon>
        <taxon>rosids</taxon>
        <taxon>malvids</taxon>
        <taxon>Sapindales</taxon>
        <taxon>Sapindaceae</taxon>
        <taxon>Hippocastanoideae</taxon>
        <taxon>Acereae</taxon>
        <taxon>Acer</taxon>
    </lineage>
</organism>
<reference evidence="4" key="1">
    <citation type="journal article" date="2019" name="Gigascience">
        <title>De novo genome assembly of the endangered Acer yangbiense, a plant species with extremely small populations endemic to Yunnan Province, China.</title>
        <authorList>
            <person name="Yang J."/>
            <person name="Wariss H.M."/>
            <person name="Tao L."/>
            <person name="Zhang R."/>
            <person name="Yun Q."/>
            <person name="Hollingsworth P."/>
            <person name="Dao Z."/>
            <person name="Luo G."/>
            <person name="Guo H."/>
            <person name="Ma Y."/>
            <person name="Sun W."/>
        </authorList>
    </citation>
    <scope>NUCLEOTIDE SEQUENCE [LARGE SCALE GENOMIC DNA]</scope>
    <source>
        <strain evidence="4">cv. Malutang</strain>
    </source>
</reference>
<sequence length="463" mass="51915">MASTGDSGEALHVVMFPYFAFGHISPFVQLSNRLCVHGIKVSFFSAPANISRIKSTLKLTPQAQIIPLHIPQIEGLPQGLDSTSDMTPAMAELLKQAIDLMQPQITTLLSQLKPHFVFFDFAQHWLPKLASQLGIKTLRFSVFATVSDAYLMVPPRQDSNTIDDLMRPPNGFPSRNIALKEFEARDFLYVFMSFHGKPSVYERVLECLNSCTAIVNKTCNEMEGPYVDFMRTQYQKPILLTGPLVPEPPSDELDHKWSDWLGQFQAKSVIFCSFGSETFLSKEQIRELALGLELTGLPFLVVLNFPANTNGEIEIGRALPDGFMERVENRGVVHTGWIQQQLILAHKSVGCYVFHSGYSSVIEGLVNDCQLVLLPLKGDQYINSKLVAGDMRAGVEVKRREESGHFGKEDVVEAVKTVMMEVDKEPGVSIRANQNRWREFLLNHEIQNKFIADLVEGLKALNV</sequence>
<dbReference type="GO" id="GO:0035251">
    <property type="term" value="F:UDP-glucosyltransferase activity"/>
    <property type="evidence" value="ECO:0007669"/>
    <property type="project" value="InterPro"/>
</dbReference>
<keyword evidence="2" id="KW-0808">Transferase</keyword>
<comment type="similarity">
    <text evidence="1">Belongs to the UDP-glycosyltransferase family.</text>
</comment>
<dbReference type="FunFam" id="3.40.50.2000:FF:000037">
    <property type="entry name" value="Glycosyltransferase"/>
    <property type="match status" value="1"/>
</dbReference>
<evidence type="ECO:0000313" key="3">
    <source>
        <dbReference type="EMBL" id="TXG48331.1"/>
    </source>
</evidence>
<dbReference type="FunFam" id="3.40.50.2000:FF:000087">
    <property type="entry name" value="Glycosyltransferase"/>
    <property type="match status" value="1"/>
</dbReference>
<comment type="caution">
    <text evidence="3">The sequence shown here is derived from an EMBL/GenBank/DDBJ whole genome shotgun (WGS) entry which is preliminary data.</text>
</comment>
<dbReference type="PANTHER" id="PTHR48049:SF84">
    <property type="entry name" value="UDP-GLYCOSYLTRANSFERASE 79A6"/>
    <property type="match status" value="1"/>
</dbReference>
<dbReference type="Proteomes" id="UP000323000">
    <property type="component" value="Chromosome 13"/>
</dbReference>
<dbReference type="OrthoDB" id="5835829at2759"/>
<evidence type="ECO:0000256" key="2">
    <source>
        <dbReference type="ARBA" id="ARBA00022679"/>
    </source>
</evidence>
<dbReference type="CDD" id="cd03784">
    <property type="entry name" value="GT1_Gtf-like"/>
    <property type="match status" value="1"/>
</dbReference>
<protein>
    <recommendedName>
        <fullName evidence="5">Glycosyltransferase</fullName>
    </recommendedName>
</protein>
<gene>
    <name evidence="3" type="ORF">EZV62_027625</name>
</gene>
<proteinExistence type="inferred from homology"/>
<evidence type="ECO:0000256" key="1">
    <source>
        <dbReference type="ARBA" id="ARBA00009995"/>
    </source>
</evidence>
<dbReference type="SUPFAM" id="SSF53756">
    <property type="entry name" value="UDP-Glycosyltransferase/glycogen phosphorylase"/>
    <property type="match status" value="1"/>
</dbReference>
<accession>A0A5C7GU88</accession>
<dbReference type="PANTHER" id="PTHR48049">
    <property type="entry name" value="GLYCOSYLTRANSFERASE"/>
    <property type="match status" value="1"/>
</dbReference>
<dbReference type="InterPro" id="IPR050481">
    <property type="entry name" value="UDP-glycosyltransf_plant"/>
</dbReference>
<keyword evidence="4" id="KW-1185">Reference proteome</keyword>
<name>A0A5C7GU88_9ROSI</name>
<dbReference type="EMBL" id="VAHF01000013">
    <property type="protein sequence ID" value="TXG48331.1"/>
    <property type="molecule type" value="Genomic_DNA"/>
</dbReference>
<evidence type="ECO:0000313" key="4">
    <source>
        <dbReference type="Proteomes" id="UP000323000"/>
    </source>
</evidence>
<evidence type="ECO:0008006" key="5">
    <source>
        <dbReference type="Google" id="ProtNLM"/>
    </source>
</evidence>
<dbReference type="AlphaFoldDB" id="A0A5C7GU88"/>
<dbReference type="InterPro" id="IPR002213">
    <property type="entry name" value="UDP_glucos_trans"/>
</dbReference>